<evidence type="ECO:0008006" key="3">
    <source>
        <dbReference type="Google" id="ProtNLM"/>
    </source>
</evidence>
<comment type="caution">
    <text evidence="1">The sequence shown here is derived from an EMBL/GenBank/DDBJ whole genome shotgun (WGS) entry which is preliminary data.</text>
</comment>
<sequence>MRASRGPPRFLLLLSSKERVLSCRAPVTSVADVEDVPLVGFESAVRAWALVVWSVGLLACGAGALCDSACEPSDEACRLSACGVLPEESPRMRIACDALPPEGRCLGPRVVEHCVDGQLQQRDCAMGEACVESGGARCEAAAACVEGMSRCSDAGALERCAEGRWASAACDAGCVVEGNRGFCGAPGRTLSGVARYARRLPDASFRDWAPEAEWVSARGFLVASFQGGTLVDLAVTDGSGRFTVRVAREVGAEDAVVVYAAGQGQTGLVEYAVADPGLSGAQGVPATPGASARIWSWSRSTRALLDSPVVAIEESEGSGAAAVFEAVSAAWHGTRERYGSTGLPLVAWLGFGTTWSCGACFAPWQVTAVGRRWSAQLWLPGDSDAAWWSEAMVLHELGHWAMASHGTSPSEGGPHFLGVPTFPGQAWSEGWATWFSSDTRGSPRYYDRQGGTMFWLDLETRSPEMIAWSRPRPEDGLLQPIEENEVAAILYRLGTSTPSRQLLYESLAAPAMNLAPWARGYRKHTWRMEEGTPVDVAATLEAAPCLADFLDALMCGGFPRELMDAATEPAVAYPYPSHAPLCR</sequence>
<gene>
    <name evidence="1" type="ORF">SAMN05443572_1011297</name>
</gene>
<dbReference type="EMBL" id="FOIB01000001">
    <property type="protein sequence ID" value="SET16419.1"/>
    <property type="molecule type" value="Genomic_DNA"/>
</dbReference>
<organism evidence="1 2">
    <name type="scientific">Myxococcus fulvus</name>
    <dbReference type="NCBI Taxonomy" id="33"/>
    <lineage>
        <taxon>Bacteria</taxon>
        <taxon>Pseudomonadati</taxon>
        <taxon>Myxococcota</taxon>
        <taxon>Myxococcia</taxon>
        <taxon>Myxococcales</taxon>
        <taxon>Cystobacterineae</taxon>
        <taxon>Myxococcaceae</taxon>
        <taxon>Myxococcus</taxon>
    </lineage>
</organism>
<proteinExistence type="predicted"/>
<accession>A0ABY1BYS7</accession>
<evidence type="ECO:0000313" key="1">
    <source>
        <dbReference type="EMBL" id="SET16419.1"/>
    </source>
</evidence>
<reference evidence="1 2" key="1">
    <citation type="submission" date="2016-10" db="EMBL/GenBank/DDBJ databases">
        <authorList>
            <person name="Varghese N."/>
            <person name="Submissions S."/>
        </authorList>
    </citation>
    <scope>NUCLEOTIDE SEQUENCE [LARGE SCALE GENOMIC DNA]</scope>
    <source>
        <strain evidence="1 2">DSM 16525</strain>
    </source>
</reference>
<evidence type="ECO:0000313" key="2">
    <source>
        <dbReference type="Proteomes" id="UP000183760"/>
    </source>
</evidence>
<protein>
    <recommendedName>
        <fullName evidence="3">Lipoprotein</fullName>
    </recommendedName>
</protein>
<dbReference type="RefSeq" id="WP_143096957.1">
    <property type="nucleotide sequence ID" value="NZ_BJXR01000006.1"/>
</dbReference>
<keyword evidence="2" id="KW-1185">Reference proteome</keyword>
<dbReference type="Proteomes" id="UP000183760">
    <property type="component" value="Unassembled WGS sequence"/>
</dbReference>
<name>A0ABY1BYS7_MYXFU</name>